<protein>
    <recommendedName>
        <fullName evidence="3">DUF1743 domain-containing protein</fullName>
    </recommendedName>
</protein>
<evidence type="ECO:0008006" key="3">
    <source>
        <dbReference type="Google" id="ProtNLM"/>
    </source>
</evidence>
<gene>
    <name evidence="1" type="ORF">Mal4_34050</name>
</gene>
<reference evidence="1 2" key="1">
    <citation type="submission" date="2019-02" db="EMBL/GenBank/DDBJ databases">
        <title>Deep-cultivation of Planctomycetes and their phenomic and genomic characterization uncovers novel biology.</title>
        <authorList>
            <person name="Wiegand S."/>
            <person name="Jogler M."/>
            <person name="Boedeker C."/>
            <person name="Pinto D."/>
            <person name="Vollmers J."/>
            <person name="Rivas-Marin E."/>
            <person name="Kohn T."/>
            <person name="Peeters S.H."/>
            <person name="Heuer A."/>
            <person name="Rast P."/>
            <person name="Oberbeckmann S."/>
            <person name="Bunk B."/>
            <person name="Jeske O."/>
            <person name="Meyerdierks A."/>
            <person name="Storesund J.E."/>
            <person name="Kallscheuer N."/>
            <person name="Luecker S."/>
            <person name="Lage O.M."/>
            <person name="Pohl T."/>
            <person name="Merkel B.J."/>
            <person name="Hornburger P."/>
            <person name="Mueller R.-W."/>
            <person name="Bruemmer F."/>
            <person name="Labrenz M."/>
            <person name="Spormann A.M."/>
            <person name="Op den Camp H."/>
            <person name="Overmann J."/>
            <person name="Amann R."/>
            <person name="Jetten M.S.M."/>
            <person name="Mascher T."/>
            <person name="Medema M.H."/>
            <person name="Devos D.P."/>
            <person name="Kaster A.-K."/>
            <person name="Ovreas L."/>
            <person name="Rohde M."/>
            <person name="Galperin M.Y."/>
            <person name="Jogler C."/>
        </authorList>
    </citation>
    <scope>NUCLEOTIDE SEQUENCE [LARGE SCALE GENOMIC DNA]</scope>
    <source>
        <strain evidence="1 2">Mal4</strain>
    </source>
</reference>
<sequence>MIFLGIDDTDSPDSRGTNQLARRIVEALASDWACLRIVRHQLLEDPRVPCTSRNGSASIMLKPKSNRVAEEVVPICRDVMLDDFVEGSDPGLCFATRIPSDIAHFGRRCKEELVTADEARNLAWKHGLYLEGLGGTEDGVIGALAAIGLAASGDDGRIVQWLNWPDDLTGTQPVSLIYDRDVEVRDFDSDLSVTYGTVDVGKKLRPNMHGGHAVLFVRPDPGRSNHYRALKLP</sequence>
<dbReference type="Proteomes" id="UP000320496">
    <property type="component" value="Chromosome"/>
</dbReference>
<dbReference type="Gene3D" id="3.30.70.2200">
    <property type="match status" value="1"/>
</dbReference>
<evidence type="ECO:0000313" key="2">
    <source>
        <dbReference type="Proteomes" id="UP000320496"/>
    </source>
</evidence>
<dbReference type="RefSeq" id="WP_145370290.1">
    <property type="nucleotide sequence ID" value="NZ_CP036275.1"/>
</dbReference>
<organism evidence="1 2">
    <name type="scientific">Maioricimonas rarisocia</name>
    <dbReference type="NCBI Taxonomy" id="2528026"/>
    <lineage>
        <taxon>Bacteria</taxon>
        <taxon>Pseudomonadati</taxon>
        <taxon>Planctomycetota</taxon>
        <taxon>Planctomycetia</taxon>
        <taxon>Planctomycetales</taxon>
        <taxon>Planctomycetaceae</taxon>
        <taxon>Maioricimonas</taxon>
    </lineage>
</organism>
<proteinExistence type="predicted"/>
<dbReference type="PANTHER" id="PTHR40705">
    <property type="entry name" value="TRNA(ILE2) 2-AGMATINYLCYTIDINE SYNTHETASE TIAS"/>
    <property type="match status" value="1"/>
</dbReference>
<dbReference type="EMBL" id="CP036275">
    <property type="protein sequence ID" value="QDU39070.1"/>
    <property type="molecule type" value="Genomic_DNA"/>
</dbReference>
<dbReference type="PANTHER" id="PTHR40705:SF2">
    <property type="entry name" value="DUF1743 DOMAIN-CONTAINING PROTEIN"/>
    <property type="match status" value="1"/>
</dbReference>
<accession>A0A517Z9H4</accession>
<evidence type="ECO:0000313" key="1">
    <source>
        <dbReference type="EMBL" id="QDU39070.1"/>
    </source>
</evidence>
<dbReference type="OrthoDB" id="270233at2"/>
<keyword evidence="2" id="KW-1185">Reference proteome</keyword>
<name>A0A517Z9H4_9PLAN</name>
<dbReference type="KEGG" id="mri:Mal4_34050"/>
<dbReference type="AlphaFoldDB" id="A0A517Z9H4"/>